<accession>A0A4V2JEV4</accession>
<feature type="transmembrane region" description="Helical" evidence="2">
    <location>
        <begin position="44"/>
        <end position="66"/>
    </location>
</feature>
<dbReference type="Proteomes" id="UP000294194">
    <property type="component" value="Unassembled WGS sequence"/>
</dbReference>
<evidence type="ECO:0008006" key="5">
    <source>
        <dbReference type="Google" id="ProtNLM"/>
    </source>
</evidence>
<keyword evidence="4" id="KW-1185">Reference proteome</keyword>
<evidence type="ECO:0000256" key="1">
    <source>
        <dbReference type="SAM" id="MobiDB-lite"/>
    </source>
</evidence>
<keyword evidence="2" id="KW-1133">Transmembrane helix</keyword>
<name>A0A4V2JEV4_9MICO</name>
<comment type="caution">
    <text evidence="3">The sequence shown here is derived from an EMBL/GenBank/DDBJ whole genome shotgun (WGS) entry which is preliminary data.</text>
</comment>
<proteinExistence type="predicted"/>
<feature type="compositionally biased region" description="Basic and acidic residues" evidence="1">
    <location>
        <begin position="298"/>
        <end position="313"/>
    </location>
</feature>
<feature type="compositionally biased region" description="Basic and acidic residues" evidence="1">
    <location>
        <begin position="12"/>
        <end position="26"/>
    </location>
</feature>
<keyword evidence="2" id="KW-0812">Transmembrane</keyword>
<evidence type="ECO:0000256" key="2">
    <source>
        <dbReference type="SAM" id="Phobius"/>
    </source>
</evidence>
<evidence type="ECO:0000313" key="4">
    <source>
        <dbReference type="Proteomes" id="UP000294194"/>
    </source>
</evidence>
<feature type="transmembrane region" description="Helical" evidence="2">
    <location>
        <begin position="72"/>
        <end position="93"/>
    </location>
</feature>
<dbReference type="EMBL" id="SISG01000001">
    <property type="protein sequence ID" value="TBN57029.1"/>
    <property type="molecule type" value="Genomic_DNA"/>
</dbReference>
<evidence type="ECO:0000313" key="3">
    <source>
        <dbReference type="EMBL" id="TBN57029.1"/>
    </source>
</evidence>
<keyword evidence="2" id="KW-0472">Membrane</keyword>
<sequence length="353" mass="39321">MDQTLDLDPLDTEPKRDDVRAYRDSSRSAGVPAYDSVPMSFRSVATTALMVVFTPGIAVSGVWGLFSEEFNAGRVIWSIFSLLIAAGGVILLARVRFPRRGSRLWSERLRTSRFAEQNGADYEASSAQVDESGLIFNHGTDRRVSDRVRFQREPKFEAGNLHYRVLLPKGATMDFHWGYLAVPLERRFPHTVLDSRSNNGLRGITLPATLANRGAIELEGDFSEFFELTVPAGYERDALYLLTPDLMAILIDEGADLDVEIVDDTLYVYRTTPFDLASSDEWRRIRRIVDTIGDRTQTRTSRYRDERTGDRSLDQVAPQGRRIGPGSLSLPAKIALGATLVGIVAAFITGVLT</sequence>
<reference evidence="4" key="1">
    <citation type="submission" date="2019-02" db="EMBL/GenBank/DDBJ databases">
        <title>Glaciihabitans arcticus sp. nov., a psychrotolerant bacterium isolated from polar soil.</title>
        <authorList>
            <person name="Dahal R.H."/>
        </authorList>
    </citation>
    <scope>NUCLEOTIDE SEQUENCE [LARGE SCALE GENOMIC DNA]</scope>
    <source>
        <strain evidence="4">RP-3-7</strain>
    </source>
</reference>
<feature type="transmembrane region" description="Helical" evidence="2">
    <location>
        <begin position="330"/>
        <end position="352"/>
    </location>
</feature>
<dbReference type="AlphaFoldDB" id="A0A4V2JEV4"/>
<gene>
    <name evidence="3" type="ORF">EYE40_06230</name>
</gene>
<dbReference type="RefSeq" id="WP_130981140.1">
    <property type="nucleotide sequence ID" value="NZ_SISG01000001.1"/>
</dbReference>
<feature type="region of interest" description="Disordered" evidence="1">
    <location>
        <begin position="298"/>
        <end position="320"/>
    </location>
</feature>
<feature type="region of interest" description="Disordered" evidence="1">
    <location>
        <begin position="1"/>
        <end position="30"/>
    </location>
</feature>
<organism evidence="3 4">
    <name type="scientific">Glaciihabitans arcticus</name>
    <dbReference type="NCBI Taxonomy" id="2668039"/>
    <lineage>
        <taxon>Bacteria</taxon>
        <taxon>Bacillati</taxon>
        <taxon>Actinomycetota</taxon>
        <taxon>Actinomycetes</taxon>
        <taxon>Micrococcales</taxon>
        <taxon>Microbacteriaceae</taxon>
        <taxon>Glaciihabitans</taxon>
    </lineage>
</organism>
<protein>
    <recommendedName>
        <fullName evidence="5">DUF3137 domain-containing protein</fullName>
    </recommendedName>
</protein>